<dbReference type="AlphaFoldDB" id="A0A1I5Z1L3"/>
<keyword evidence="2 5" id="KW-0732">Signal</keyword>
<evidence type="ECO:0000313" key="7">
    <source>
        <dbReference type="Proteomes" id="UP000199306"/>
    </source>
</evidence>
<name>A0A1I5Z1L3_9BACT</name>
<dbReference type="Gene3D" id="3.30.910.20">
    <property type="entry name" value="Skp domain"/>
    <property type="match status" value="1"/>
</dbReference>
<evidence type="ECO:0000256" key="1">
    <source>
        <dbReference type="ARBA" id="ARBA00009091"/>
    </source>
</evidence>
<dbReference type="GO" id="GO:0005829">
    <property type="term" value="C:cytosol"/>
    <property type="evidence" value="ECO:0007669"/>
    <property type="project" value="TreeGrafter"/>
</dbReference>
<dbReference type="Proteomes" id="UP000199306">
    <property type="component" value="Unassembled WGS sequence"/>
</dbReference>
<sequence>MKKQIFLLILAFLCFSRSAKAQKFGYVDLEYITSKMPEYQTAQAEIEKLTSRWIKEISDKNLEIEKLEKAYRAEEVLLTEDMKQQRLKAISEKEKEAKDMQNKVFGINGELIKKKQDIIKPILDEISKALEKVVRQKRLDFVFDKSSDGLTMVYTNPVHDYTDYVMEELGISPEQIKDKEKEKAESESPNNTDQKSKNKKSN</sequence>
<protein>
    <submittedName>
        <fullName evidence="6">Periplasmic chaperone for outer membrane proteins Skp</fullName>
    </submittedName>
</protein>
<proteinExistence type="inferred from homology"/>
<evidence type="ECO:0000256" key="4">
    <source>
        <dbReference type="SAM" id="MobiDB-lite"/>
    </source>
</evidence>
<evidence type="ECO:0000313" key="6">
    <source>
        <dbReference type="EMBL" id="SFQ50322.1"/>
    </source>
</evidence>
<reference evidence="6 7" key="1">
    <citation type="submission" date="2016-10" db="EMBL/GenBank/DDBJ databases">
        <authorList>
            <person name="de Groot N.N."/>
        </authorList>
    </citation>
    <scope>NUCLEOTIDE SEQUENCE [LARGE SCALE GENOMIC DNA]</scope>
    <source>
        <strain evidence="7">E92,LMG 26720,CCM 7988</strain>
    </source>
</reference>
<feature type="signal peptide" evidence="5">
    <location>
        <begin position="1"/>
        <end position="21"/>
    </location>
</feature>
<keyword evidence="3" id="KW-0175">Coiled coil</keyword>
<dbReference type="Pfam" id="PF03938">
    <property type="entry name" value="OmpH"/>
    <property type="match status" value="1"/>
</dbReference>
<dbReference type="InterPro" id="IPR005632">
    <property type="entry name" value="Chaperone_Skp"/>
</dbReference>
<keyword evidence="7" id="KW-1185">Reference proteome</keyword>
<dbReference type="InterPro" id="IPR024930">
    <property type="entry name" value="Skp_dom_sf"/>
</dbReference>
<evidence type="ECO:0000256" key="2">
    <source>
        <dbReference type="ARBA" id="ARBA00022729"/>
    </source>
</evidence>
<organism evidence="6 7">
    <name type="scientific">Pseudarcicella hirudinis</name>
    <dbReference type="NCBI Taxonomy" id="1079859"/>
    <lineage>
        <taxon>Bacteria</taxon>
        <taxon>Pseudomonadati</taxon>
        <taxon>Bacteroidota</taxon>
        <taxon>Cytophagia</taxon>
        <taxon>Cytophagales</taxon>
        <taxon>Flectobacillaceae</taxon>
        <taxon>Pseudarcicella</taxon>
    </lineage>
</organism>
<evidence type="ECO:0000256" key="3">
    <source>
        <dbReference type="SAM" id="Coils"/>
    </source>
</evidence>
<dbReference type="STRING" id="1079859.SAMN04515674_12351"/>
<accession>A0A1I5Z1L3</accession>
<feature type="coiled-coil region" evidence="3">
    <location>
        <begin position="57"/>
        <end position="103"/>
    </location>
</feature>
<comment type="similarity">
    <text evidence="1">Belongs to the Skp family.</text>
</comment>
<dbReference type="SMART" id="SM00935">
    <property type="entry name" value="OmpH"/>
    <property type="match status" value="1"/>
</dbReference>
<feature type="chain" id="PRO_5011636336" evidence="5">
    <location>
        <begin position="22"/>
        <end position="202"/>
    </location>
</feature>
<dbReference type="EMBL" id="FOXH01000023">
    <property type="protein sequence ID" value="SFQ50322.1"/>
    <property type="molecule type" value="Genomic_DNA"/>
</dbReference>
<gene>
    <name evidence="6" type="ORF">SAMN04515674_12351</name>
</gene>
<dbReference type="PANTHER" id="PTHR35089">
    <property type="entry name" value="CHAPERONE PROTEIN SKP"/>
    <property type="match status" value="1"/>
</dbReference>
<dbReference type="PANTHER" id="PTHR35089:SF1">
    <property type="entry name" value="CHAPERONE PROTEIN SKP"/>
    <property type="match status" value="1"/>
</dbReference>
<feature type="compositionally biased region" description="Basic and acidic residues" evidence="4">
    <location>
        <begin position="175"/>
        <end position="186"/>
    </location>
</feature>
<dbReference type="GO" id="GO:0051082">
    <property type="term" value="F:unfolded protein binding"/>
    <property type="evidence" value="ECO:0007669"/>
    <property type="project" value="InterPro"/>
</dbReference>
<evidence type="ECO:0000256" key="5">
    <source>
        <dbReference type="SAM" id="SignalP"/>
    </source>
</evidence>
<dbReference type="RefSeq" id="WP_092019814.1">
    <property type="nucleotide sequence ID" value="NZ_FOXH01000023.1"/>
</dbReference>
<dbReference type="GO" id="GO:0050821">
    <property type="term" value="P:protein stabilization"/>
    <property type="evidence" value="ECO:0007669"/>
    <property type="project" value="TreeGrafter"/>
</dbReference>
<dbReference type="SUPFAM" id="SSF111384">
    <property type="entry name" value="OmpH-like"/>
    <property type="match status" value="1"/>
</dbReference>
<dbReference type="OrthoDB" id="9788552at2"/>
<feature type="region of interest" description="Disordered" evidence="4">
    <location>
        <begin position="172"/>
        <end position="202"/>
    </location>
</feature>